<gene>
    <name evidence="1" type="ORF">FWK35_00039119</name>
</gene>
<evidence type="ECO:0000313" key="1">
    <source>
        <dbReference type="EMBL" id="KAF0707490.1"/>
    </source>
</evidence>
<dbReference type="EMBL" id="VUJU01012516">
    <property type="protein sequence ID" value="KAF0707490.1"/>
    <property type="molecule type" value="Genomic_DNA"/>
</dbReference>
<proteinExistence type="predicted"/>
<organism evidence="1 2">
    <name type="scientific">Aphis craccivora</name>
    <name type="common">Cowpea aphid</name>
    <dbReference type="NCBI Taxonomy" id="307492"/>
    <lineage>
        <taxon>Eukaryota</taxon>
        <taxon>Metazoa</taxon>
        <taxon>Ecdysozoa</taxon>
        <taxon>Arthropoda</taxon>
        <taxon>Hexapoda</taxon>
        <taxon>Insecta</taxon>
        <taxon>Pterygota</taxon>
        <taxon>Neoptera</taxon>
        <taxon>Paraneoptera</taxon>
        <taxon>Hemiptera</taxon>
        <taxon>Sternorrhyncha</taxon>
        <taxon>Aphidomorpha</taxon>
        <taxon>Aphidoidea</taxon>
        <taxon>Aphididae</taxon>
        <taxon>Aphidini</taxon>
        <taxon>Aphis</taxon>
        <taxon>Aphis</taxon>
    </lineage>
</organism>
<protein>
    <submittedName>
        <fullName evidence="1">Uncharacterized protein</fullName>
    </submittedName>
</protein>
<comment type="caution">
    <text evidence="1">The sequence shown here is derived from an EMBL/GenBank/DDBJ whole genome shotgun (WGS) entry which is preliminary data.</text>
</comment>
<evidence type="ECO:0000313" key="2">
    <source>
        <dbReference type="Proteomes" id="UP000478052"/>
    </source>
</evidence>
<dbReference type="Proteomes" id="UP000478052">
    <property type="component" value="Unassembled WGS sequence"/>
</dbReference>
<sequence length="46" mass="5228">MGKVFLQKDPITVAIQGLCGFQFRFRRPRIVLCLTGIIVTRTALCF</sequence>
<name>A0A6G0VSD5_APHCR</name>
<dbReference type="AlphaFoldDB" id="A0A6G0VSD5"/>
<reference evidence="1 2" key="1">
    <citation type="submission" date="2019-08" db="EMBL/GenBank/DDBJ databases">
        <title>Whole genome of Aphis craccivora.</title>
        <authorList>
            <person name="Voronova N.V."/>
            <person name="Shulinski R.S."/>
            <person name="Bandarenka Y.V."/>
            <person name="Zhorov D.G."/>
            <person name="Warner D."/>
        </authorList>
    </citation>
    <scope>NUCLEOTIDE SEQUENCE [LARGE SCALE GENOMIC DNA]</scope>
    <source>
        <strain evidence="1">180601</strain>
        <tissue evidence="1">Whole Body</tissue>
    </source>
</reference>
<accession>A0A6G0VSD5</accession>
<keyword evidence="2" id="KW-1185">Reference proteome</keyword>